<evidence type="ECO:0000313" key="3">
    <source>
        <dbReference type="Proteomes" id="UP000202279"/>
    </source>
</evidence>
<dbReference type="RefSeq" id="YP_009276576.1">
    <property type="nucleotide sequence ID" value="NC_030942.1"/>
</dbReference>
<dbReference type="GeneID" id="28802943"/>
<evidence type="ECO:0000313" key="2">
    <source>
        <dbReference type="EMBL" id="ANA85252.1"/>
    </source>
</evidence>
<reference evidence="3" key="1">
    <citation type="submission" date="2016-03" db="EMBL/GenBank/DDBJ databases">
        <authorList>
            <person name="Ploux O."/>
        </authorList>
    </citation>
    <scope>NUCLEOTIDE SEQUENCE [LARGE SCALE GENOMIC DNA]</scope>
</reference>
<dbReference type="KEGG" id="vg:28802943"/>
<protein>
    <submittedName>
        <fullName evidence="2">HTH DNA binding domain protein</fullName>
    </submittedName>
</protein>
<proteinExistence type="predicted"/>
<evidence type="ECO:0000259" key="1">
    <source>
        <dbReference type="PROSITE" id="PS50943"/>
    </source>
</evidence>
<keyword evidence="3" id="KW-1185">Reference proteome</keyword>
<dbReference type="SUPFAM" id="SSF47413">
    <property type="entry name" value="lambda repressor-like DNA-binding domains"/>
    <property type="match status" value="1"/>
</dbReference>
<dbReference type="PROSITE" id="PS50943">
    <property type="entry name" value="HTH_CROC1"/>
    <property type="match status" value="1"/>
</dbReference>
<dbReference type="CDD" id="cd00093">
    <property type="entry name" value="HTH_XRE"/>
    <property type="match status" value="1"/>
</dbReference>
<dbReference type="InterPro" id="IPR010982">
    <property type="entry name" value="Lambda_DNA-bd_dom_sf"/>
</dbReference>
<feature type="domain" description="HTH cro/C1-type" evidence="1">
    <location>
        <begin position="21"/>
        <end position="64"/>
    </location>
</feature>
<gene>
    <name evidence="2" type="primary">49</name>
    <name evidence="2" type="ORF">PBI_BRITBRAT_49</name>
</gene>
<dbReference type="Pfam" id="PF13560">
    <property type="entry name" value="HTH_31"/>
    <property type="match status" value="1"/>
</dbReference>
<dbReference type="EMBL" id="KU998233">
    <property type="protein sequence ID" value="ANA85252.1"/>
    <property type="molecule type" value="Genomic_DNA"/>
</dbReference>
<dbReference type="Gene3D" id="1.10.260.40">
    <property type="entry name" value="lambda repressor-like DNA-binding domains"/>
    <property type="match status" value="1"/>
</dbReference>
<sequence>MTELTYYADIADTLDHIGLIVREYRRGRRLSLRAAADECGVSATSLIRIESGEQSPTVGAVISLLRWMDGGAS</sequence>
<name>A0A166XZS0_9CAUD</name>
<dbReference type="Proteomes" id="UP000202279">
    <property type="component" value="Segment"/>
</dbReference>
<dbReference type="InterPro" id="IPR001387">
    <property type="entry name" value="Cro/C1-type_HTH"/>
</dbReference>
<dbReference type="GO" id="GO:0003677">
    <property type="term" value="F:DNA binding"/>
    <property type="evidence" value="ECO:0007669"/>
    <property type="project" value="InterPro"/>
</dbReference>
<accession>A0A166XZS0</accession>
<organism evidence="2 3">
    <name type="scientific">Gordonia phage BritBrat</name>
    <dbReference type="NCBI Taxonomy" id="1838064"/>
    <lineage>
        <taxon>Viruses</taxon>
        <taxon>Duplodnaviria</taxon>
        <taxon>Heunggongvirae</taxon>
        <taxon>Uroviricota</taxon>
        <taxon>Caudoviricetes</taxon>
        <taxon>Britbratvirus</taxon>
        <taxon>Britbratvirus britbrat</taxon>
    </lineage>
</organism>